<evidence type="ECO:0000259" key="2">
    <source>
        <dbReference type="Pfam" id="PF07596"/>
    </source>
</evidence>
<feature type="transmembrane region" description="Helical" evidence="1">
    <location>
        <begin position="25"/>
        <end position="50"/>
    </location>
</feature>
<dbReference type="SUPFAM" id="SSF54523">
    <property type="entry name" value="Pili subunits"/>
    <property type="match status" value="1"/>
</dbReference>
<comment type="caution">
    <text evidence="3">The sequence shown here is derived from an EMBL/GenBank/DDBJ whole genome shotgun (WGS) entry which is preliminary data.</text>
</comment>
<dbReference type="RefSeq" id="WP_105351554.1">
    <property type="nucleotide sequence ID" value="NZ_PUIA01000017.1"/>
</dbReference>
<dbReference type="Gene3D" id="3.30.700.10">
    <property type="entry name" value="Glycoprotein, Type 4 Pilin"/>
    <property type="match status" value="1"/>
</dbReference>
<evidence type="ECO:0000313" key="4">
    <source>
        <dbReference type="Proteomes" id="UP000240009"/>
    </source>
</evidence>
<reference evidence="3 4" key="1">
    <citation type="submission" date="2018-02" db="EMBL/GenBank/DDBJ databases">
        <title>Comparative genomes isolates from brazilian mangrove.</title>
        <authorList>
            <person name="Araujo J.E."/>
            <person name="Taketani R.G."/>
            <person name="Silva M.C.P."/>
            <person name="Loureco M.V."/>
            <person name="Andreote F.D."/>
        </authorList>
    </citation>
    <scope>NUCLEOTIDE SEQUENCE [LARGE SCALE GENOMIC DNA]</scope>
    <source>
        <strain evidence="3 4">HEX-2 MGV</strain>
    </source>
</reference>
<dbReference type="Pfam" id="PF07963">
    <property type="entry name" value="N_methyl"/>
    <property type="match status" value="1"/>
</dbReference>
<dbReference type="InterPro" id="IPR045584">
    <property type="entry name" value="Pilin-like"/>
</dbReference>
<dbReference type="Pfam" id="PF07596">
    <property type="entry name" value="SBP_bac_10"/>
    <property type="match status" value="1"/>
</dbReference>
<dbReference type="Proteomes" id="UP000240009">
    <property type="component" value="Unassembled WGS sequence"/>
</dbReference>
<evidence type="ECO:0000313" key="3">
    <source>
        <dbReference type="EMBL" id="PQO37004.1"/>
    </source>
</evidence>
<gene>
    <name evidence="3" type="ORF">C5Y96_07545</name>
</gene>
<dbReference type="PANTHER" id="PTHR30093:SF2">
    <property type="entry name" value="TYPE II SECRETION SYSTEM PROTEIN H"/>
    <property type="match status" value="1"/>
</dbReference>
<protein>
    <submittedName>
        <fullName evidence="3">Prepilin-type cleavage/methylation domain-containing protein</fullName>
    </submittedName>
</protein>
<dbReference type="OrthoDB" id="241541at2"/>
<dbReference type="AlphaFoldDB" id="A0A2S8FYQ7"/>
<keyword evidence="1" id="KW-0812">Transmembrane</keyword>
<dbReference type="NCBIfam" id="TIGR02532">
    <property type="entry name" value="IV_pilin_GFxxxE"/>
    <property type="match status" value="1"/>
</dbReference>
<keyword evidence="1" id="KW-1133">Transmembrane helix</keyword>
<name>A0A2S8FYQ7_9BACT</name>
<organism evidence="3 4">
    <name type="scientific">Blastopirellula marina</name>
    <dbReference type="NCBI Taxonomy" id="124"/>
    <lineage>
        <taxon>Bacteria</taxon>
        <taxon>Pseudomonadati</taxon>
        <taxon>Planctomycetota</taxon>
        <taxon>Planctomycetia</taxon>
        <taxon>Pirellulales</taxon>
        <taxon>Pirellulaceae</taxon>
        <taxon>Blastopirellula</taxon>
    </lineage>
</organism>
<evidence type="ECO:0000256" key="1">
    <source>
        <dbReference type="SAM" id="Phobius"/>
    </source>
</evidence>
<proteinExistence type="predicted"/>
<sequence length="364" mass="38804">MLRSFPILNYSVFSRPQASVTVRKLGFTLVELLVVIAIIGVLIALLLPAVQQAREAARRMQCSNNLKQLGLALHNYHDTYGSFVPRATGTTSGSTQNNGRLNGLIPLLPFVEQNAMFDRIAAGDASKPPYGGNTWESWGPWNVCPEMYRCPSDSYSGTLTNHFNYRFSLGDSMGNTRDATKVRGLFAKRDGTSFRDITDGTSNTIAMSERNVNEYSLGARSGQIRVTEGVVTGVSDLTTSPINCLAEASGRFYLDASAVKGRGGWWFADGQTERAGFMTVLPPNSPSCVEGNNGSGDSVTSLIAPTSNHPGGVLTLRADGSTHFVPDTIDTGNLSSAENSNSLSPYGVWGALGSKAGGEVNIGS</sequence>
<dbReference type="PANTHER" id="PTHR30093">
    <property type="entry name" value="GENERAL SECRETION PATHWAY PROTEIN G"/>
    <property type="match status" value="1"/>
</dbReference>
<dbReference type="EMBL" id="PUIA01000017">
    <property type="protein sequence ID" value="PQO37004.1"/>
    <property type="molecule type" value="Genomic_DNA"/>
</dbReference>
<keyword evidence="1" id="KW-0472">Membrane</keyword>
<dbReference type="InterPro" id="IPR012902">
    <property type="entry name" value="N_methyl_site"/>
</dbReference>
<dbReference type="InterPro" id="IPR011453">
    <property type="entry name" value="DUF1559"/>
</dbReference>
<accession>A0A2S8FYQ7</accession>
<feature type="domain" description="DUF1559" evidence="2">
    <location>
        <begin position="51"/>
        <end position="331"/>
    </location>
</feature>